<name>A0ACC2HC48_DALPE</name>
<protein>
    <submittedName>
        <fullName evidence="1">Uncharacterized protein</fullName>
    </submittedName>
</protein>
<accession>A0ACC2HC48</accession>
<sequence>MYTYIINMFYLRTNTVGPSSTLQRLCDLYFLHLGRRIPQHFQFPWVNMFLPPGTTRSVTTGPNPDTPVNPLNDSNIEINQQTASTDADNHVTPSESSIFIGPESGTSISTPLTLALDHGPPPAPTHCCMSGCHNCVWIEHTEQLLAYYTNRGLGMEKALAAIEENVQDENLKAFLKMEIRMRRNSPATFTHIKSATRVSGGPATPRKGPPKFKQRQTRQFKSRPPKKGIQGFGDDIPGMEGLGTDITCHGGSPSGTFYHPSGTFYQCHGGSPLEHAVSWCQCHGGSPSGTC</sequence>
<gene>
    <name evidence="1" type="ORF">DPEC_G00030290</name>
</gene>
<organism evidence="1 2">
    <name type="scientific">Dallia pectoralis</name>
    <name type="common">Alaska blackfish</name>
    <dbReference type="NCBI Taxonomy" id="75939"/>
    <lineage>
        <taxon>Eukaryota</taxon>
        <taxon>Metazoa</taxon>
        <taxon>Chordata</taxon>
        <taxon>Craniata</taxon>
        <taxon>Vertebrata</taxon>
        <taxon>Euteleostomi</taxon>
        <taxon>Actinopterygii</taxon>
        <taxon>Neopterygii</taxon>
        <taxon>Teleostei</taxon>
        <taxon>Protacanthopterygii</taxon>
        <taxon>Esociformes</taxon>
        <taxon>Umbridae</taxon>
        <taxon>Dallia</taxon>
    </lineage>
</organism>
<evidence type="ECO:0000313" key="1">
    <source>
        <dbReference type="EMBL" id="KAJ8013486.1"/>
    </source>
</evidence>
<evidence type="ECO:0000313" key="2">
    <source>
        <dbReference type="Proteomes" id="UP001157502"/>
    </source>
</evidence>
<proteinExistence type="predicted"/>
<dbReference type="EMBL" id="CM055730">
    <property type="protein sequence ID" value="KAJ8013486.1"/>
    <property type="molecule type" value="Genomic_DNA"/>
</dbReference>
<reference evidence="1" key="1">
    <citation type="submission" date="2021-05" db="EMBL/GenBank/DDBJ databases">
        <authorList>
            <person name="Pan Q."/>
            <person name="Jouanno E."/>
            <person name="Zahm M."/>
            <person name="Klopp C."/>
            <person name="Cabau C."/>
            <person name="Louis A."/>
            <person name="Berthelot C."/>
            <person name="Parey E."/>
            <person name="Roest Crollius H."/>
            <person name="Montfort J."/>
            <person name="Robinson-Rechavi M."/>
            <person name="Bouchez O."/>
            <person name="Lampietro C."/>
            <person name="Lopez Roques C."/>
            <person name="Donnadieu C."/>
            <person name="Postlethwait J."/>
            <person name="Bobe J."/>
            <person name="Dillon D."/>
            <person name="Chandos A."/>
            <person name="von Hippel F."/>
            <person name="Guiguen Y."/>
        </authorList>
    </citation>
    <scope>NUCLEOTIDE SEQUENCE</scope>
    <source>
        <strain evidence="1">YG-Jan2019</strain>
    </source>
</reference>
<dbReference type="Proteomes" id="UP001157502">
    <property type="component" value="Chromosome 3"/>
</dbReference>
<keyword evidence="2" id="KW-1185">Reference proteome</keyword>
<comment type="caution">
    <text evidence="1">The sequence shown here is derived from an EMBL/GenBank/DDBJ whole genome shotgun (WGS) entry which is preliminary data.</text>
</comment>